<protein>
    <submittedName>
        <fullName evidence="2">WYL domain-containing protein</fullName>
    </submittedName>
</protein>
<dbReference type="PANTHER" id="PTHR34580:SF1">
    <property type="entry name" value="PROTEIN PAFC"/>
    <property type="match status" value="1"/>
</dbReference>
<gene>
    <name evidence="2" type="ORF">AAAT05_03380</name>
</gene>
<sequence>MARAGRTGGVDAAREIVSVIGALSTEGDEVNPGAIASRMGKTPEEASKFMDMLLYLGTDDVGLKLCAEFDDDDTPYFVDSAAGRPLRLTKAETLAVQAALAWMGTPEDDPLAATVNRALGAPDFDGKTVHRMLAPAGSAEVDATRSACAHAIARKLDLRIVYRKSGASTDEVRLVQDARLRQEDGSWYLTGTDPSRGARRDFKLERISSVEAVARAKEAVEPAGPASEPRRVTLVFDSEHWLELLPWHDLEVTRHADGTLAAKTAWYGGVWLPRMIAACGGHVTCDDPMLAAAVRGLAAAELGR</sequence>
<dbReference type="PANTHER" id="PTHR34580">
    <property type="match status" value="1"/>
</dbReference>
<dbReference type="PROSITE" id="PS52050">
    <property type="entry name" value="WYL"/>
    <property type="match status" value="1"/>
</dbReference>
<accession>A0ABV1IER8</accession>
<comment type="caution">
    <text evidence="2">The sequence shown here is derived from an EMBL/GenBank/DDBJ whole genome shotgun (WGS) entry which is preliminary data.</text>
</comment>
<dbReference type="InterPro" id="IPR051534">
    <property type="entry name" value="CBASS_pafABC_assoc_protein"/>
</dbReference>
<proteinExistence type="predicted"/>
<name>A0ABV1IER8_9ACTN</name>
<feature type="domain" description="WYL" evidence="1">
    <location>
        <begin position="147"/>
        <end position="211"/>
    </location>
</feature>
<evidence type="ECO:0000259" key="1">
    <source>
        <dbReference type="Pfam" id="PF13280"/>
    </source>
</evidence>
<dbReference type="Pfam" id="PF13280">
    <property type="entry name" value="WYL"/>
    <property type="match status" value="1"/>
</dbReference>
<dbReference type="Proteomes" id="UP001478817">
    <property type="component" value="Unassembled WGS sequence"/>
</dbReference>
<dbReference type="EMBL" id="JBBNGS010000004">
    <property type="protein sequence ID" value="MEQ2637383.1"/>
    <property type="molecule type" value="Genomic_DNA"/>
</dbReference>
<dbReference type="RefSeq" id="WP_349181865.1">
    <property type="nucleotide sequence ID" value="NZ_JBBNGS010000004.1"/>
</dbReference>
<keyword evidence="3" id="KW-1185">Reference proteome</keyword>
<reference evidence="2 3" key="1">
    <citation type="submission" date="2024-04" db="EMBL/GenBank/DDBJ databases">
        <title>Human intestinal bacterial collection.</title>
        <authorList>
            <person name="Pauvert C."/>
            <person name="Hitch T.C.A."/>
            <person name="Clavel T."/>
        </authorList>
    </citation>
    <scope>NUCLEOTIDE SEQUENCE [LARGE SCALE GENOMIC DNA]</scope>
    <source>
        <strain evidence="2 3">CLA-AA-H197</strain>
    </source>
</reference>
<organism evidence="2 3">
    <name type="scientific">Paratractidigestivibacter faecalis</name>
    <dbReference type="NCBI Taxonomy" id="2292441"/>
    <lineage>
        <taxon>Bacteria</taxon>
        <taxon>Bacillati</taxon>
        <taxon>Actinomycetota</taxon>
        <taxon>Coriobacteriia</taxon>
        <taxon>Coriobacteriales</taxon>
        <taxon>Atopobiaceae</taxon>
        <taxon>Paratractidigestivibacter</taxon>
    </lineage>
</organism>
<evidence type="ECO:0000313" key="2">
    <source>
        <dbReference type="EMBL" id="MEQ2637383.1"/>
    </source>
</evidence>
<dbReference type="InterPro" id="IPR026881">
    <property type="entry name" value="WYL_dom"/>
</dbReference>
<evidence type="ECO:0000313" key="3">
    <source>
        <dbReference type="Proteomes" id="UP001478817"/>
    </source>
</evidence>